<keyword evidence="5" id="KW-1185">Reference proteome</keyword>
<dbReference type="STRING" id="246404.A0A507EWM6"/>
<feature type="compositionally biased region" description="Low complexity" evidence="1">
    <location>
        <begin position="1"/>
        <end position="26"/>
    </location>
</feature>
<sequence length="168" mass="18992">MSSNNRNRYNNGGAGSSSSNNNNNNNMMDDQAASLLESQNDESCARRALEVFLVHCGDESGRSSNRHRHPLSKCSKSHPTFRTKTLSFYTRRPYQIISIDLHDNVNDQNRFLEDMSHSFNQVGDGLKTSAKRMQTMLKTPHGQQTCTMAVLVVVLLLSVWALWAKWSK</sequence>
<keyword evidence="2" id="KW-1133">Transmembrane helix</keyword>
<proteinExistence type="predicted"/>
<evidence type="ECO:0000313" key="4">
    <source>
        <dbReference type="EMBL" id="TPX68473.1"/>
    </source>
</evidence>
<feature type="domain" description="T-SNARE coiled-coil homology" evidence="3">
    <location>
        <begin position="97"/>
        <end position="136"/>
    </location>
</feature>
<comment type="caution">
    <text evidence="4">The sequence shown here is derived from an EMBL/GenBank/DDBJ whole genome shotgun (WGS) entry which is preliminary data.</text>
</comment>
<dbReference type="Proteomes" id="UP000320333">
    <property type="component" value="Unassembled WGS sequence"/>
</dbReference>
<feature type="transmembrane region" description="Helical" evidence="2">
    <location>
        <begin position="145"/>
        <end position="163"/>
    </location>
</feature>
<evidence type="ECO:0000256" key="2">
    <source>
        <dbReference type="SAM" id="Phobius"/>
    </source>
</evidence>
<feature type="region of interest" description="Disordered" evidence="1">
    <location>
        <begin position="1"/>
        <end position="28"/>
    </location>
</feature>
<protein>
    <recommendedName>
        <fullName evidence="3">t-SNARE coiled-coil homology domain-containing protein</fullName>
    </recommendedName>
</protein>
<evidence type="ECO:0000256" key="1">
    <source>
        <dbReference type="SAM" id="MobiDB-lite"/>
    </source>
</evidence>
<dbReference type="PROSITE" id="PS50192">
    <property type="entry name" value="T_SNARE"/>
    <property type="match status" value="1"/>
</dbReference>
<keyword evidence="2" id="KW-0812">Transmembrane</keyword>
<keyword evidence="2" id="KW-0472">Membrane</keyword>
<dbReference type="OrthoDB" id="3063237at2759"/>
<gene>
    <name evidence="4" type="ORF">CcCBS67573_g07162</name>
</gene>
<accession>A0A507EWM6</accession>
<evidence type="ECO:0000259" key="3">
    <source>
        <dbReference type="PROSITE" id="PS50192"/>
    </source>
</evidence>
<dbReference type="InterPro" id="IPR000727">
    <property type="entry name" value="T_SNARE_dom"/>
</dbReference>
<reference evidence="4 5" key="1">
    <citation type="journal article" date="2019" name="Sci. Rep.">
        <title>Comparative genomics of chytrid fungi reveal insights into the obligate biotrophic and pathogenic lifestyle of Synchytrium endobioticum.</title>
        <authorList>
            <person name="van de Vossenberg B.T.L.H."/>
            <person name="Warris S."/>
            <person name="Nguyen H.D.T."/>
            <person name="van Gent-Pelzer M.P.E."/>
            <person name="Joly D.L."/>
            <person name="van de Geest H.C."/>
            <person name="Bonants P.J.M."/>
            <person name="Smith D.S."/>
            <person name="Levesque C.A."/>
            <person name="van der Lee T.A.J."/>
        </authorList>
    </citation>
    <scope>NUCLEOTIDE SEQUENCE [LARGE SCALE GENOMIC DNA]</scope>
    <source>
        <strain evidence="4 5">CBS 675.73</strain>
    </source>
</reference>
<name>A0A507EWM6_9FUNG</name>
<evidence type="ECO:0000313" key="5">
    <source>
        <dbReference type="Proteomes" id="UP000320333"/>
    </source>
</evidence>
<dbReference type="AlphaFoldDB" id="A0A507EWM6"/>
<dbReference type="EMBL" id="QEAP01000353">
    <property type="protein sequence ID" value="TPX68473.1"/>
    <property type="molecule type" value="Genomic_DNA"/>
</dbReference>
<organism evidence="4 5">
    <name type="scientific">Chytriomyces confervae</name>
    <dbReference type="NCBI Taxonomy" id="246404"/>
    <lineage>
        <taxon>Eukaryota</taxon>
        <taxon>Fungi</taxon>
        <taxon>Fungi incertae sedis</taxon>
        <taxon>Chytridiomycota</taxon>
        <taxon>Chytridiomycota incertae sedis</taxon>
        <taxon>Chytridiomycetes</taxon>
        <taxon>Chytridiales</taxon>
        <taxon>Chytriomycetaceae</taxon>
        <taxon>Chytriomyces</taxon>
    </lineage>
</organism>